<organism evidence="1 2">
    <name type="scientific">Babjeviella inositovora NRRL Y-12698</name>
    <dbReference type="NCBI Taxonomy" id="984486"/>
    <lineage>
        <taxon>Eukaryota</taxon>
        <taxon>Fungi</taxon>
        <taxon>Dikarya</taxon>
        <taxon>Ascomycota</taxon>
        <taxon>Saccharomycotina</taxon>
        <taxon>Pichiomycetes</taxon>
        <taxon>Serinales incertae sedis</taxon>
        <taxon>Babjeviella</taxon>
    </lineage>
</organism>
<dbReference type="EMBL" id="KV454426">
    <property type="protein sequence ID" value="ODQ82498.1"/>
    <property type="molecule type" value="Genomic_DNA"/>
</dbReference>
<keyword evidence="2" id="KW-1185">Reference proteome</keyword>
<protein>
    <submittedName>
        <fullName evidence="1">Uncharacterized protein</fullName>
    </submittedName>
</protein>
<name>A0A1E3QXU8_9ASCO</name>
<sequence>MLGPCNVSGMSQSRLFRDPPGWKSDLSSLIYHASQLYLFFPGSRKVRRNERGFTISLARYCIYETCCKQNLAYRHCTTNAR</sequence>
<dbReference type="Proteomes" id="UP000094336">
    <property type="component" value="Unassembled WGS sequence"/>
</dbReference>
<proteinExistence type="predicted"/>
<reference evidence="2" key="1">
    <citation type="submission" date="2016-05" db="EMBL/GenBank/DDBJ databases">
        <title>Comparative genomics of biotechnologically important yeasts.</title>
        <authorList>
            <consortium name="DOE Joint Genome Institute"/>
            <person name="Riley R."/>
            <person name="Haridas S."/>
            <person name="Wolfe K.H."/>
            <person name="Lopes M.R."/>
            <person name="Hittinger C.T."/>
            <person name="Goker M."/>
            <person name="Salamov A."/>
            <person name="Wisecaver J."/>
            <person name="Long T.M."/>
            <person name="Aerts A.L."/>
            <person name="Barry K."/>
            <person name="Choi C."/>
            <person name="Clum A."/>
            <person name="Coughlan A.Y."/>
            <person name="Deshpande S."/>
            <person name="Douglass A.P."/>
            <person name="Hanson S.J."/>
            <person name="Klenk H.-P."/>
            <person name="Labutti K."/>
            <person name="Lapidus A."/>
            <person name="Lindquist E."/>
            <person name="Lipzen A."/>
            <person name="Meier-Kolthoff J.P."/>
            <person name="Ohm R.A."/>
            <person name="Otillar R.P."/>
            <person name="Pangilinan J."/>
            <person name="Peng Y."/>
            <person name="Rokas A."/>
            <person name="Rosa C.A."/>
            <person name="Scheuner C."/>
            <person name="Sibirny A.A."/>
            <person name="Slot J.C."/>
            <person name="Stielow J.B."/>
            <person name="Sun H."/>
            <person name="Kurtzman C.P."/>
            <person name="Blackwell M."/>
            <person name="Grigoriev I.V."/>
            <person name="Jeffries T.W."/>
        </authorList>
    </citation>
    <scope>NUCLEOTIDE SEQUENCE [LARGE SCALE GENOMIC DNA]</scope>
    <source>
        <strain evidence="2">NRRL Y-12698</strain>
    </source>
</reference>
<gene>
    <name evidence="1" type="ORF">BABINDRAFT_72949</name>
</gene>
<accession>A0A1E3QXU8</accession>
<evidence type="ECO:0000313" key="2">
    <source>
        <dbReference type="Proteomes" id="UP000094336"/>
    </source>
</evidence>
<dbReference type="RefSeq" id="XP_018987826.1">
    <property type="nucleotide sequence ID" value="XM_019132598.1"/>
</dbReference>
<dbReference type="GeneID" id="30150451"/>
<dbReference type="AlphaFoldDB" id="A0A1E3QXU8"/>
<evidence type="ECO:0000313" key="1">
    <source>
        <dbReference type="EMBL" id="ODQ82498.1"/>
    </source>
</evidence>